<name>A0A1Y3BSC2_EURMA</name>
<dbReference type="Proteomes" id="UP000194236">
    <property type="component" value="Unassembled WGS sequence"/>
</dbReference>
<evidence type="ECO:0000313" key="2">
    <source>
        <dbReference type="Proteomes" id="UP000194236"/>
    </source>
</evidence>
<proteinExistence type="predicted"/>
<sequence>MAEAVPPTLPYVSLIRLFLGGGVGASPLVRAINGVLGSDLPTELCAVAKNSYDRPHSRPVTV</sequence>
<evidence type="ECO:0000313" key="1">
    <source>
        <dbReference type="EMBL" id="OTF82055.1"/>
    </source>
</evidence>
<keyword evidence="2" id="KW-1185">Reference proteome</keyword>
<reference evidence="1 2" key="1">
    <citation type="submission" date="2017-03" db="EMBL/GenBank/DDBJ databases">
        <title>Genome Survey of Euroglyphus maynei.</title>
        <authorList>
            <person name="Arlian L.G."/>
            <person name="Morgan M.S."/>
            <person name="Rider S.D."/>
        </authorList>
    </citation>
    <scope>NUCLEOTIDE SEQUENCE [LARGE SCALE GENOMIC DNA]</scope>
    <source>
        <strain evidence="1">Arlian Lab</strain>
        <tissue evidence="1">Whole body</tissue>
    </source>
</reference>
<protein>
    <submittedName>
        <fullName evidence="1">Uncharacterized protein</fullName>
    </submittedName>
</protein>
<dbReference type="AlphaFoldDB" id="A0A1Y3BSC2"/>
<dbReference type="EMBL" id="MUJZ01010430">
    <property type="protein sequence ID" value="OTF82055.1"/>
    <property type="molecule type" value="Genomic_DNA"/>
</dbReference>
<organism evidence="1 2">
    <name type="scientific">Euroglyphus maynei</name>
    <name type="common">Mayne's house dust mite</name>
    <dbReference type="NCBI Taxonomy" id="6958"/>
    <lineage>
        <taxon>Eukaryota</taxon>
        <taxon>Metazoa</taxon>
        <taxon>Ecdysozoa</taxon>
        <taxon>Arthropoda</taxon>
        <taxon>Chelicerata</taxon>
        <taxon>Arachnida</taxon>
        <taxon>Acari</taxon>
        <taxon>Acariformes</taxon>
        <taxon>Sarcoptiformes</taxon>
        <taxon>Astigmata</taxon>
        <taxon>Psoroptidia</taxon>
        <taxon>Analgoidea</taxon>
        <taxon>Pyroglyphidae</taxon>
        <taxon>Pyroglyphinae</taxon>
        <taxon>Euroglyphus</taxon>
    </lineage>
</organism>
<accession>A0A1Y3BSC2</accession>
<comment type="caution">
    <text evidence="1">The sequence shown here is derived from an EMBL/GenBank/DDBJ whole genome shotgun (WGS) entry which is preliminary data.</text>
</comment>
<gene>
    <name evidence="1" type="ORF">BLA29_001745</name>
</gene>